<evidence type="ECO:0000256" key="1">
    <source>
        <dbReference type="SAM" id="Phobius"/>
    </source>
</evidence>
<comment type="caution">
    <text evidence="3">The sequence shown here is derived from an EMBL/GenBank/DDBJ whole genome shotgun (WGS) entry which is preliminary data.</text>
</comment>
<dbReference type="PANTHER" id="PTHR23013:SF27">
    <property type="entry name" value="G-PROTEIN COUPLED RECEPTORS FAMILY 1 PROFILE DOMAIN-CONTAINING PROTEIN"/>
    <property type="match status" value="1"/>
</dbReference>
<feature type="transmembrane region" description="Helical" evidence="1">
    <location>
        <begin position="37"/>
        <end position="59"/>
    </location>
</feature>
<keyword evidence="1" id="KW-0472">Membrane</keyword>
<dbReference type="OrthoDB" id="5845782at2759"/>
<reference evidence="3 4" key="1">
    <citation type="journal article" date="2017" name="Curr. Biol.">
        <title>Genome architecture and evolution of a unichromosomal asexual nematode.</title>
        <authorList>
            <person name="Fradin H."/>
            <person name="Zegar C."/>
            <person name="Gutwein M."/>
            <person name="Lucas J."/>
            <person name="Kovtun M."/>
            <person name="Corcoran D."/>
            <person name="Baugh L.R."/>
            <person name="Kiontke K."/>
            <person name="Gunsalus K."/>
            <person name="Fitch D.H."/>
            <person name="Piano F."/>
        </authorList>
    </citation>
    <scope>NUCLEOTIDE SEQUENCE [LARGE SCALE GENOMIC DNA]</scope>
    <source>
        <strain evidence="3">PF1309</strain>
    </source>
</reference>
<evidence type="ECO:0000259" key="2">
    <source>
        <dbReference type="Pfam" id="PF10328"/>
    </source>
</evidence>
<dbReference type="AlphaFoldDB" id="A0A2A2LNJ9"/>
<accession>A0A2A2LNJ9</accession>
<protein>
    <recommendedName>
        <fullName evidence="2">7TM GPCR serpentine receptor class x (Srx) domain-containing protein</fullName>
    </recommendedName>
</protein>
<feature type="transmembrane region" description="Helical" evidence="1">
    <location>
        <begin position="114"/>
        <end position="135"/>
    </location>
</feature>
<keyword evidence="1" id="KW-1133">Transmembrane helix</keyword>
<name>A0A2A2LNJ9_9BILA</name>
<proteinExistence type="predicted"/>
<dbReference type="PANTHER" id="PTHR23013">
    <property type="entry name" value="SERPENTINE RECEPTOR"/>
    <property type="match status" value="1"/>
</dbReference>
<gene>
    <name evidence="3" type="ORF">WR25_26953</name>
</gene>
<feature type="domain" description="7TM GPCR serpentine receptor class x (Srx)" evidence="2">
    <location>
        <begin position="35"/>
        <end position="135"/>
    </location>
</feature>
<evidence type="ECO:0000313" key="4">
    <source>
        <dbReference type="Proteomes" id="UP000218231"/>
    </source>
</evidence>
<dbReference type="Pfam" id="PF10328">
    <property type="entry name" value="7TM_GPCR_Srx"/>
    <property type="match status" value="1"/>
</dbReference>
<sequence length="176" mass="20085">MSPIYPNLEDLVNGVNVNETRNSSMNLDSEVVVSFQWVTPILAGIAVLLNLLTFGRIIYYYVFGCQMESSASKAKIKSNAILFLQTILQDCTNLVDMISMVVLSDLFHTRFWSFTTWTFVWLNVHTIDGLVMLIFTDYKYLLKTFCCMKLCPRRLDRVQSKVPTVSVQLNSMAGDK</sequence>
<evidence type="ECO:0000313" key="3">
    <source>
        <dbReference type="EMBL" id="PAV87794.1"/>
    </source>
</evidence>
<keyword evidence="1" id="KW-0812">Transmembrane</keyword>
<dbReference type="EMBL" id="LIAE01006550">
    <property type="protein sequence ID" value="PAV87794.1"/>
    <property type="molecule type" value="Genomic_DNA"/>
</dbReference>
<keyword evidence="4" id="KW-1185">Reference proteome</keyword>
<dbReference type="InterPro" id="IPR019430">
    <property type="entry name" value="7TM_GPCR_serpentine_rcpt_Srx"/>
</dbReference>
<feature type="transmembrane region" description="Helical" evidence="1">
    <location>
        <begin position="80"/>
        <end position="102"/>
    </location>
</feature>
<organism evidence="3 4">
    <name type="scientific">Diploscapter pachys</name>
    <dbReference type="NCBI Taxonomy" id="2018661"/>
    <lineage>
        <taxon>Eukaryota</taxon>
        <taxon>Metazoa</taxon>
        <taxon>Ecdysozoa</taxon>
        <taxon>Nematoda</taxon>
        <taxon>Chromadorea</taxon>
        <taxon>Rhabditida</taxon>
        <taxon>Rhabditina</taxon>
        <taxon>Rhabditomorpha</taxon>
        <taxon>Rhabditoidea</taxon>
        <taxon>Rhabditidae</taxon>
        <taxon>Diploscapter</taxon>
    </lineage>
</organism>
<dbReference type="Proteomes" id="UP000218231">
    <property type="component" value="Unassembled WGS sequence"/>
</dbReference>